<dbReference type="GO" id="GO:0006631">
    <property type="term" value="P:fatty acid metabolic process"/>
    <property type="evidence" value="ECO:0007669"/>
    <property type="project" value="UniProtKB-KW"/>
</dbReference>
<protein>
    <submittedName>
        <fullName evidence="6">Thioesterase superfamily protein</fullName>
    </submittedName>
</protein>
<keyword evidence="3" id="KW-0276">Fatty acid metabolism</keyword>
<dbReference type="InterPro" id="IPR029069">
    <property type="entry name" value="HotDog_dom_sf"/>
</dbReference>
<evidence type="ECO:0000256" key="4">
    <source>
        <dbReference type="ARBA" id="ARBA00023098"/>
    </source>
</evidence>
<dbReference type="AlphaFoldDB" id="A0A1C3PBF7"/>
<evidence type="ECO:0000256" key="2">
    <source>
        <dbReference type="ARBA" id="ARBA00022801"/>
    </source>
</evidence>
<dbReference type="InterPro" id="IPR052365">
    <property type="entry name" value="THEM4/THEM5_acyl-CoA_thioest"/>
</dbReference>
<evidence type="ECO:0000256" key="1">
    <source>
        <dbReference type="ARBA" id="ARBA00022490"/>
    </source>
</evidence>
<dbReference type="Gene3D" id="3.10.129.10">
    <property type="entry name" value="Hotdog Thioesterase"/>
    <property type="match status" value="1"/>
</dbReference>
<evidence type="ECO:0000256" key="3">
    <source>
        <dbReference type="ARBA" id="ARBA00022832"/>
    </source>
</evidence>
<reference evidence="7" key="1">
    <citation type="submission" date="2016-02" db="EMBL/GenBank/DDBJ databases">
        <authorList>
            <person name="Wibberg D."/>
        </authorList>
    </citation>
    <scope>NUCLEOTIDE SEQUENCE [LARGE SCALE GENOMIC DNA]</scope>
</reference>
<dbReference type="PANTHER" id="PTHR12418">
    <property type="entry name" value="ACYL-COENZYME A THIOESTERASE THEM4"/>
    <property type="match status" value="1"/>
</dbReference>
<dbReference type="SUPFAM" id="SSF54637">
    <property type="entry name" value="Thioesterase/thiol ester dehydrase-isomerase"/>
    <property type="match status" value="1"/>
</dbReference>
<dbReference type="EMBL" id="FLUV01002178">
    <property type="protein sequence ID" value="SBW27143.1"/>
    <property type="molecule type" value="Genomic_DNA"/>
</dbReference>
<keyword evidence="4" id="KW-0443">Lipid metabolism</keyword>
<dbReference type="PANTHER" id="PTHR12418:SF19">
    <property type="entry name" value="ACYL-COENZYME A THIOESTERASE THEM4"/>
    <property type="match status" value="1"/>
</dbReference>
<proteinExistence type="predicted"/>
<sequence length="207" mass="22629">MTLPHTTAPHDSRPPGEFPADEHPGEAIAVPWSVVSDYRCFGCSPHNEQGLQLQFRTHPEGVQARFRFGRAHESYPGVVHGGLTGVVCDEIMGNLIVLRTGLTAFTTTMKVRYILPLLIGTTYDCVARLRTQDEGKPGNRLTHATAEILSLDGDTMATATASYQLVSMQAARRHLALADADAERLRNIMPERRNGQAPKPHPNGPQA</sequence>
<dbReference type="CDD" id="cd03443">
    <property type="entry name" value="PaaI_thioesterase"/>
    <property type="match status" value="1"/>
</dbReference>
<dbReference type="Proteomes" id="UP000199013">
    <property type="component" value="Unassembled WGS sequence"/>
</dbReference>
<evidence type="ECO:0000313" key="7">
    <source>
        <dbReference type="Proteomes" id="UP000199013"/>
    </source>
</evidence>
<keyword evidence="7" id="KW-1185">Reference proteome</keyword>
<name>A0A1C3PBF7_9ACTN</name>
<keyword evidence="2" id="KW-0378">Hydrolase</keyword>
<dbReference type="GO" id="GO:0016787">
    <property type="term" value="F:hydrolase activity"/>
    <property type="evidence" value="ECO:0007669"/>
    <property type="project" value="UniProtKB-KW"/>
</dbReference>
<keyword evidence="1" id="KW-0963">Cytoplasm</keyword>
<feature type="region of interest" description="Disordered" evidence="5">
    <location>
        <begin position="1"/>
        <end position="23"/>
    </location>
</feature>
<gene>
    <name evidence="6" type="ORF">FDG2_5192</name>
</gene>
<evidence type="ECO:0000256" key="5">
    <source>
        <dbReference type="SAM" id="MobiDB-lite"/>
    </source>
</evidence>
<evidence type="ECO:0000313" key="6">
    <source>
        <dbReference type="EMBL" id="SBW27143.1"/>
    </source>
</evidence>
<organism evidence="6 7">
    <name type="scientific">Candidatus Protofrankia californiensis</name>
    <dbReference type="NCBI Taxonomy" id="1839754"/>
    <lineage>
        <taxon>Bacteria</taxon>
        <taxon>Bacillati</taxon>
        <taxon>Actinomycetota</taxon>
        <taxon>Actinomycetes</taxon>
        <taxon>Frankiales</taxon>
        <taxon>Frankiaceae</taxon>
        <taxon>Protofrankia</taxon>
    </lineage>
</organism>
<feature type="compositionally biased region" description="Basic and acidic residues" evidence="5">
    <location>
        <begin position="8"/>
        <end position="23"/>
    </location>
</feature>
<accession>A0A1C3PBF7</accession>